<dbReference type="CDD" id="cd16510">
    <property type="entry name" value="RING-HC_IAPs"/>
    <property type="match status" value="1"/>
</dbReference>
<feature type="domain" description="RING-type" evidence="6">
    <location>
        <begin position="273"/>
        <end position="308"/>
    </location>
</feature>
<dbReference type="Pfam" id="PF00653">
    <property type="entry name" value="BIR"/>
    <property type="match status" value="2"/>
</dbReference>
<evidence type="ECO:0000256" key="1">
    <source>
        <dbReference type="ARBA" id="ARBA00006672"/>
    </source>
</evidence>
<dbReference type="OrthoDB" id="5855668at2759"/>
<dbReference type="GO" id="GO:0005737">
    <property type="term" value="C:cytoplasm"/>
    <property type="evidence" value="ECO:0007669"/>
    <property type="project" value="TreeGrafter"/>
</dbReference>
<keyword evidence="2" id="KW-0479">Metal-binding</keyword>
<dbReference type="Gene3D" id="3.30.40.10">
    <property type="entry name" value="Zinc/RING finger domain, C3HC4 (zinc finger)"/>
    <property type="match status" value="1"/>
</dbReference>
<dbReference type="PROSITE" id="PS50143">
    <property type="entry name" value="BIR_REPEAT_2"/>
    <property type="match status" value="2"/>
</dbReference>
<dbReference type="InterPro" id="IPR001841">
    <property type="entry name" value="Znf_RING"/>
</dbReference>
<evidence type="ECO:0000259" key="6">
    <source>
        <dbReference type="PROSITE" id="PS50089"/>
    </source>
</evidence>
<dbReference type="GO" id="GO:0043027">
    <property type="term" value="F:cysteine-type endopeptidase inhibitor activity involved in apoptotic process"/>
    <property type="evidence" value="ECO:0007669"/>
    <property type="project" value="TreeGrafter"/>
</dbReference>
<comment type="caution">
    <text evidence="7">The sequence shown here is derived from an EMBL/GenBank/DDBJ whole genome shotgun (WGS) entry which is preliminary data.</text>
</comment>
<name>A0A8K0DHK1_IGNLU</name>
<evidence type="ECO:0000313" key="7">
    <source>
        <dbReference type="EMBL" id="KAF2904279.1"/>
    </source>
</evidence>
<dbReference type="SMART" id="SM00184">
    <property type="entry name" value="RING"/>
    <property type="match status" value="1"/>
</dbReference>
<evidence type="ECO:0000256" key="5">
    <source>
        <dbReference type="PROSITE-ProRule" id="PRU00175"/>
    </source>
</evidence>
<dbReference type="Gene3D" id="1.10.1170.10">
    <property type="entry name" value="Inhibitor Of Apoptosis Protein (2mihbC-IAP-1), Chain A"/>
    <property type="match status" value="2"/>
</dbReference>
<evidence type="ECO:0000256" key="2">
    <source>
        <dbReference type="ARBA" id="ARBA00022723"/>
    </source>
</evidence>
<gene>
    <name evidence="7" type="ORF">ILUMI_01898</name>
</gene>
<dbReference type="FunFam" id="1.10.1170.10:FF:000002">
    <property type="entry name" value="Baculoviral IAP repeat containing 7"/>
    <property type="match status" value="1"/>
</dbReference>
<dbReference type="InterPro" id="IPR050784">
    <property type="entry name" value="IAP"/>
</dbReference>
<dbReference type="GO" id="GO:0005634">
    <property type="term" value="C:nucleus"/>
    <property type="evidence" value="ECO:0007669"/>
    <property type="project" value="TreeGrafter"/>
</dbReference>
<dbReference type="CDD" id="cd00022">
    <property type="entry name" value="BIR"/>
    <property type="match status" value="2"/>
</dbReference>
<dbReference type="PANTHER" id="PTHR10044:SF139">
    <property type="entry name" value="DEATH-ASSOCIATED INHIBITOR OF APOPTOSIS 2"/>
    <property type="match status" value="1"/>
</dbReference>
<dbReference type="InterPro" id="IPR013083">
    <property type="entry name" value="Znf_RING/FYVE/PHD"/>
</dbReference>
<keyword evidence="3 5" id="KW-0863">Zinc-finger</keyword>
<dbReference type="GO" id="GO:0051726">
    <property type="term" value="P:regulation of cell cycle"/>
    <property type="evidence" value="ECO:0007669"/>
    <property type="project" value="TreeGrafter"/>
</dbReference>
<organism evidence="7 8">
    <name type="scientific">Ignelater luminosus</name>
    <name type="common">Cucubano</name>
    <name type="synonym">Pyrophorus luminosus</name>
    <dbReference type="NCBI Taxonomy" id="2038154"/>
    <lineage>
        <taxon>Eukaryota</taxon>
        <taxon>Metazoa</taxon>
        <taxon>Ecdysozoa</taxon>
        <taxon>Arthropoda</taxon>
        <taxon>Hexapoda</taxon>
        <taxon>Insecta</taxon>
        <taxon>Pterygota</taxon>
        <taxon>Neoptera</taxon>
        <taxon>Endopterygota</taxon>
        <taxon>Coleoptera</taxon>
        <taxon>Polyphaga</taxon>
        <taxon>Elateriformia</taxon>
        <taxon>Elateroidea</taxon>
        <taxon>Elateridae</taxon>
        <taxon>Agrypninae</taxon>
        <taxon>Pyrophorini</taxon>
        <taxon>Ignelater</taxon>
    </lineage>
</organism>
<keyword evidence="4" id="KW-0862">Zinc</keyword>
<evidence type="ECO:0000313" key="8">
    <source>
        <dbReference type="Proteomes" id="UP000801492"/>
    </source>
</evidence>
<dbReference type="GO" id="GO:0043066">
    <property type="term" value="P:negative regulation of apoptotic process"/>
    <property type="evidence" value="ECO:0007669"/>
    <property type="project" value="TreeGrafter"/>
</dbReference>
<protein>
    <recommendedName>
        <fullName evidence="6">RING-type domain-containing protein</fullName>
    </recommendedName>
</protein>
<evidence type="ECO:0000256" key="4">
    <source>
        <dbReference type="ARBA" id="ARBA00022833"/>
    </source>
</evidence>
<dbReference type="EMBL" id="VTPC01000803">
    <property type="protein sequence ID" value="KAF2904279.1"/>
    <property type="molecule type" value="Genomic_DNA"/>
</dbReference>
<sequence length="320" mass="35686">MNLYESTFLNEAVRLQSFKNWPISHIVTPKNLARAGFCYLNDNNSALCIYCNGLIDNWESGDDPDMKHIRLFPNCPFVQSVILPRLEIHEDDVAISTHLDGAIQRELHVNIRSKPQNNDYDTFESRLRTFGDWPQALAQTPGKLADAGFFYMGFGDAVECFSCGICFRDWEPQDDPWIEHAKASPHCNYMLKVKGGNFVKRCRSTNLNNNENAANTLSIDLETSEKQIVNISASIGNTSNPSTIVNGIKDTSSSANLFGLKEVETLIKEAKACKICLSEEAVIVFLPCSHLVACVNCASKLKNCPVCRTVINKIIRAFPA</sequence>
<dbReference type="AlphaFoldDB" id="A0A8K0DHK1"/>
<dbReference type="GO" id="GO:0031398">
    <property type="term" value="P:positive regulation of protein ubiquitination"/>
    <property type="evidence" value="ECO:0007669"/>
    <property type="project" value="TreeGrafter"/>
</dbReference>
<dbReference type="SMART" id="SM00238">
    <property type="entry name" value="BIR"/>
    <property type="match status" value="2"/>
</dbReference>
<comment type="similarity">
    <text evidence="1">Belongs to the IAP family.</text>
</comment>
<dbReference type="GO" id="GO:0008270">
    <property type="term" value="F:zinc ion binding"/>
    <property type="evidence" value="ECO:0007669"/>
    <property type="project" value="UniProtKB-KW"/>
</dbReference>
<dbReference type="Proteomes" id="UP000801492">
    <property type="component" value="Unassembled WGS sequence"/>
</dbReference>
<reference evidence="7" key="1">
    <citation type="submission" date="2019-08" db="EMBL/GenBank/DDBJ databases">
        <title>The genome of the North American firefly Photinus pyralis.</title>
        <authorList>
            <consortium name="Photinus pyralis genome working group"/>
            <person name="Fallon T.R."/>
            <person name="Sander Lower S.E."/>
            <person name="Weng J.-K."/>
        </authorList>
    </citation>
    <scope>NUCLEOTIDE SEQUENCE</scope>
    <source>
        <strain evidence="7">TRF0915ILg1</strain>
        <tissue evidence="7">Whole body</tissue>
    </source>
</reference>
<accession>A0A8K0DHK1</accession>
<dbReference type="GO" id="GO:0061630">
    <property type="term" value="F:ubiquitin protein ligase activity"/>
    <property type="evidence" value="ECO:0007669"/>
    <property type="project" value="TreeGrafter"/>
</dbReference>
<dbReference type="Pfam" id="PF13920">
    <property type="entry name" value="zf-C3HC4_3"/>
    <property type="match status" value="1"/>
</dbReference>
<evidence type="ECO:0000256" key="3">
    <source>
        <dbReference type="ARBA" id="ARBA00022771"/>
    </source>
</evidence>
<dbReference type="SUPFAM" id="SSF57924">
    <property type="entry name" value="Inhibitor of apoptosis (IAP) repeat"/>
    <property type="match status" value="2"/>
</dbReference>
<dbReference type="PANTHER" id="PTHR10044">
    <property type="entry name" value="INHIBITOR OF APOPTOSIS"/>
    <property type="match status" value="1"/>
</dbReference>
<keyword evidence="8" id="KW-1185">Reference proteome</keyword>
<dbReference type="PROSITE" id="PS50089">
    <property type="entry name" value="ZF_RING_2"/>
    <property type="match status" value="1"/>
</dbReference>
<dbReference type="InterPro" id="IPR001370">
    <property type="entry name" value="BIR_rpt"/>
</dbReference>
<proteinExistence type="inferred from homology"/>